<comment type="caution">
    <text evidence="4">The sequence shown here is derived from an EMBL/GenBank/DDBJ whole genome shotgun (WGS) entry which is preliminary data.</text>
</comment>
<dbReference type="PRINTS" id="PR01399">
    <property type="entry name" value="ENTSNTHTASED"/>
</dbReference>
<dbReference type="SUPFAM" id="SSF56214">
    <property type="entry name" value="4'-phosphopantetheinyl transferase"/>
    <property type="match status" value="1"/>
</dbReference>
<dbReference type="Proteomes" id="UP000712045">
    <property type="component" value="Unassembled WGS sequence"/>
</dbReference>
<dbReference type="Pfam" id="PF01648">
    <property type="entry name" value="ACPS"/>
    <property type="match status" value="1"/>
</dbReference>
<dbReference type="InterPro" id="IPR008278">
    <property type="entry name" value="4-PPantetheinyl_Trfase_dom"/>
</dbReference>
<gene>
    <name evidence="4" type="ORF">JS521_23315</name>
</gene>
<dbReference type="EMBL" id="JAFEUF010000140">
    <property type="protein sequence ID" value="MBM7056724.1"/>
    <property type="molecule type" value="Genomic_DNA"/>
</dbReference>
<dbReference type="InterPro" id="IPR041354">
    <property type="entry name" value="4PPT_N"/>
</dbReference>
<evidence type="ECO:0000313" key="4">
    <source>
        <dbReference type="EMBL" id="MBM7056724.1"/>
    </source>
</evidence>
<keyword evidence="5" id="KW-1185">Reference proteome</keyword>
<accession>A0ABS2I0F6</accession>
<dbReference type="PANTHER" id="PTHR38096">
    <property type="entry name" value="ENTEROBACTIN SYNTHASE COMPONENT D"/>
    <property type="match status" value="1"/>
</dbReference>
<proteinExistence type="predicted"/>
<evidence type="ECO:0000259" key="3">
    <source>
        <dbReference type="Pfam" id="PF17837"/>
    </source>
</evidence>
<keyword evidence="1 4" id="KW-0808">Transferase</keyword>
<evidence type="ECO:0000313" key="5">
    <source>
        <dbReference type="Proteomes" id="UP000712045"/>
    </source>
</evidence>
<dbReference type="InterPro" id="IPR037143">
    <property type="entry name" value="4-PPantetheinyl_Trfase_dom_sf"/>
</dbReference>
<dbReference type="GO" id="GO:0016740">
    <property type="term" value="F:transferase activity"/>
    <property type="evidence" value="ECO:0007669"/>
    <property type="project" value="UniProtKB-KW"/>
</dbReference>
<feature type="domain" description="4'-phosphopantetheinyl transferase N-terminal" evidence="3">
    <location>
        <begin position="28"/>
        <end position="95"/>
    </location>
</feature>
<organism evidence="4 5">
    <name type="scientific">Streptomyces durocortorensis</name>
    <dbReference type="NCBI Taxonomy" id="2811104"/>
    <lineage>
        <taxon>Bacteria</taxon>
        <taxon>Bacillati</taxon>
        <taxon>Actinomycetota</taxon>
        <taxon>Actinomycetes</taxon>
        <taxon>Kitasatosporales</taxon>
        <taxon>Streptomycetaceae</taxon>
        <taxon>Streptomyces</taxon>
    </lineage>
</organism>
<sequence length="251" mass="26821">MIERLLPTDVSCAATRAESVPDGTLFPEEEALVAKSVAKRRNDFATARACARRAMAGLGLPPVPVLHGHRGRPLWPEGIVGSLTHCAGYRAAALARARDVLSLGIDAEPHAPLPDGVRELVTLPAERERIGPQAPEGSGELHWDRVLFSAKESVFKTWYPVTGIELDFIQADLTFHRTDIAGAADTADTADMADGGEAPVGPGAAEGTFTARLLLTDPALPTTLHGRWRVEDGIVATAVLVRPDWRESDGM</sequence>
<name>A0ABS2I0F6_9ACTN</name>
<dbReference type="PANTHER" id="PTHR38096:SF1">
    <property type="entry name" value="ENTEROBACTIN SYNTHASE COMPONENT D"/>
    <property type="match status" value="1"/>
</dbReference>
<dbReference type="RefSeq" id="WP_205084900.1">
    <property type="nucleotide sequence ID" value="NZ_JAFEUF010000140.1"/>
</dbReference>
<evidence type="ECO:0000256" key="1">
    <source>
        <dbReference type="ARBA" id="ARBA00022679"/>
    </source>
</evidence>
<dbReference type="InterPro" id="IPR003542">
    <property type="entry name" value="Enbac_synth_compD-like"/>
</dbReference>
<feature type="domain" description="4'-phosphopantetheinyl transferase" evidence="2">
    <location>
        <begin position="102"/>
        <end position="178"/>
    </location>
</feature>
<reference evidence="4 5" key="1">
    <citation type="submission" date="2021-02" db="EMBL/GenBank/DDBJ databases">
        <title>Genome Streptomyces sp. RHZ10.</title>
        <authorList>
            <person name="Besaury L."/>
        </authorList>
    </citation>
    <scope>NUCLEOTIDE SEQUENCE [LARGE SCALE GENOMIC DNA]</scope>
    <source>
        <strain evidence="4 5">RHZ10</strain>
    </source>
</reference>
<dbReference type="Pfam" id="PF17837">
    <property type="entry name" value="4PPT_N"/>
    <property type="match status" value="1"/>
</dbReference>
<protein>
    <submittedName>
        <fullName evidence="4">4'-phosphopantetheinyl transferase superfamily protein</fullName>
    </submittedName>
</protein>
<dbReference type="Gene3D" id="3.90.470.20">
    <property type="entry name" value="4'-phosphopantetheinyl transferase domain"/>
    <property type="match status" value="1"/>
</dbReference>
<evidence type="ECO:0000259" key="2">
    <source>
        <dbReference type="Pfam" id="PF01648"/>
    </source>
</evidence>